<keyword evidence="3 5" id="KW-1133">Transmembrane helix</keyword>
<dbReference type="InParanoid" id="A0A151Z7N8"/>
<dbReference type="OrthoDB" id="3358017at2759"/>
<dbReference type="STRING" id="361077.A0A151Z7N8"/>
<keyword evidence="4 5" id="KW-0472">Membrane</keyword>
<protein>
    <recommendedName>
        <fullName evidence="8">RTA1-like protein</fullName>
    </recommendedName>
</protein>
<feature type="transmembrane region" description="Helical" evidence="5">
    <location>
        <begin position="230"/>
        <end position="249"/>
    </location>
</feature>
<evidence type="ECO:0000256" key="5">
    <source>
        <dbReference type="SAM" id="Phobius"/>
    </source>
</evidence>
<keyword evidence="2 5" id="KW-0812">Transmembrane</keyword>
<feature type="transmembrane region" description="Helical" evidence="5">
    <location>
        <begin position="191"/>
        <end position="210"/>
    </location>
</feature>
<evidence type="ECO:0000256" key="3">
    <source>
        <dbReference type="ARBA" id="ARBA00022989"/>
    </source>
</evidence>
<feature type="transmembrane region" description="Helical" evidence="5">
    <location>
        <begin position="154"/>
        <end position="179"/>
    </location>
</feature>
<dbReference type="Pfam" id="PF04479">
    <property type="entry name" value="RTA1"/>
    <property type="match status" value="1"/>
</dbReference>
<sequence length="275" mass="30966">MSVLLQIQYPNLYGYEPSKGLAIAAIAAFSLVTIIITILTIKFKKWYFFIISIAGAVEVAGYGTRLLSANDTHNLGVYIATTLLILLPPTALACADYILVSKVMKKTGISHPIFKPKFVKFFFLGIDVFSLIIQSTGGALLSQAKDNLQKPAEAIMLLGLSVALASFVFFFFIVIYIHYKIRNVQEPDSKWRRIIYALYITVFLLVLRSIYRVCEYAGGWMNPIQRSEPTFYACDTLLIFFLMCVWVPLHPGFFNLKPDNSKSKPTVTRGDVEME</sequence>
<dbReference type="Proteomes" id="UP000076078">
    <property type="component" value="Unassembled WGS sequence"/>
</dbReference>
<comment type="caution">
    <text evidence="6">The sequence shown here is derived from an EMBL/GenBank/DDBJ whole genome shotgun (WGS) entry which is preliminary data.</text>
</comment>
<accession>A0A151Z7N8</accession>
<feature type="transmembrane region" description="Helical" evidence="5">
    <location>
        <begin position="20"/>
        <end position="39"/>
    </location>
</feature>
<dbReference type="OMA" id="PYNNDAF"/>
<reference evidence="6 7" key="1">
    <citation type="submission" date="2015-12" db="EMBL/GenBank/DDBJ databases">
        <title>Dictyostelia acquired genes for synthesis and detection of signals that induce cell-type specialization by lateral gene transfer from prokaryotes.</title>
        <authorList>
            <person name="Gloeckner G."/>
            <person name="Schaap P."/>
        </authorList>
    </citation>
    <scope>NUCLEOTIDE SEQUENCE [LARGE SCALE GENOMIC DNA]</scope>
    <source>
        <strain evidence="6 7">TK</strain>
    </source>
</reference>
<feature type="transmembrane region" description="Helical" evidence="5">
    <location>
        <begin position="121"/>
        <end position="142"/>
    </location>
</feature>
<evidence type="ECO:0000313" key="6">
    <source>
        <dbReference type="EMBL" id="KYQ89971.1"/>
    </source>
</evidence>
<gene>
    <name evidence="6" type="ORF">DLAC_11728</name>
</gene>
<dbReference type="InterPro" id="IPR007568">
    <property type="entry name" value="RTA1"/>
</dbReference>
<evidence type="ECO:0000256" key="1">
    <source>
        <dbReference type="ARBA" id="ARBA00004141"/>
    </source>
</evidence>
<proteinExistence type="predicted"/>
<dbReference type="PANTHER" id="PTHR31465:SF1">
    <property type="entry name" value="PROTEIN RTA1-RELATED"/>
    <property type="match status" value="1"/>
</dbReference>
<evidence type="ECO:0008006" key="8">
    <source>
        <dbReference type="Google" id="ProtNLM"/>
    </source>
</evidence>
<dbReference type="GO" id="GO:0016020">
    <property type="term" value="C:membrane"/>
    <property type="evidence" value="ECO:0007669"/>
    <property type="project" value="UniProtKB-SubCell"/>
</dbReference>
<evidence type="ECO:0000313" key="7">
    <source>
        <dbReference type="Proteomes" id="UP000076078"/>
    </source>
</evidence>
<dbReference type="PANTHER" id="PTHR31465">
    <property type="entry name" value="PROTEIN RTA1-RELATED"/>
    <property type="match status" value="1"/>
</dbReference>
<feature type="transmembrane region" description="Helical" evidence="5">
    <location>
        <begin position="75"/>
        <end position="100"/>
    </location>
</feature>
<evidence type="ECO:0000256" key="4">
    <source>
        <dbReference type="ARBA" id="ARBA00023136"/>
    </source>
</evidence>
<comment type="subcellular location">
    <subcellularLocation>
        <location evidence="1">Membrane</location>
        <topology evidence="1">Multi-pass membrane protein</topology>
    </subcellularLocation>
</comment>
<organism evidence="6 7">
    <name type="scientific">Tieghemostelium lacteum</name>
    <name type="common">Slime mold</name>
    <name type="synonym">Dictyostelium lacteum</name>
    <dbReference type="NCBI Taxonomy" id="361077"/>
    <lineage>
        <taxon>Eukaryota</taxon>
        <taxon>Amoebozoa</taxon>
        <taxon>Evosea</taxon>
        <taxon>Eumycetozoa</taxon>
        <taxon>Dictyostelia</taxon>
        <taxon>Dictyosteliales</taxon>
        <taxon>Raperosteliaceae</taxon>
        <taxon>Tieghemostelium</taxon>
    </lineage>
</organism>
<keyword evidence="7" id="KW-1185">Reference proteome</keyword>
<evidence type="ECO:0000256" key="2">
    <source>
        <dbReference type="ARBA" id="ARBA00022692"/>
    </source>
</evidence>
<dbReference type="EMBL" id="LODT01000037">
    <property type="protein sequence ID" value="KYQ89971.1"/>
    <property type="molecule type" value="Genomic_DNA"/>
</dbReference>
<dbReference type="AlphaFoldDB" id="A0A151Z7N8"/>
<name>A0A151Z7N8_TIELA</name>
<feature type="transmembrane region" description="Helical" evidence="5">
    <location>
        <begin position="46"/>
        <end position="63"/>
    </location>
</feature>